<dbReference type="Proteomes" id="UP000262939">
    <property type="component" value="Unassembled WGS sequence"/>
</dbReference>
<gene>
    <name evidence="1" type="ORF">D0466_20670</name>
</gene>
<organism evidence="1 2">
    <name type="scientific">Peribacillus glennii</name>
    <dbReference type="NCBI Taxonomy" id="2303991"/>
    <lineage>
        <taxon>Bacteria</taxon>
        <taxon>Bacillati</taxon>
        <taxon>Bacillota</taxon>
        <taxon>Bacilli</taxon>
        <taxon>Bacillales</taxon>
        <taxon>Bacillaceae</taxon>
        <taxon>Peribacillus</taxon>
    </lineage>
</organism>
<name>A0A372L7C0_9BACI</name>
<protein>
    <submittedName>
        <fullName evidence="1">Uncharacterized protein</fullName>
    </submittedName>
</protein>
<evidence type="ECO:0000313" key="1">
    <source>
        <dbReference type="EMBL" id="RFU60768.1"/>
    </source>
</evidence>
<evidence type="ECO:0000313" key="2">
    <source>
        <dbReference type="Proteomes" id="UP000262939"/>
    </source>
</evidence>
<comment type="caution">
    <text evidence="1">The sequence shown here is derived from an EMBL/GenBank/DDBJ whole genome shotgun (WGS) entry which is preliminary data.</text>
</comment>
<dbReference type="AlphaFoldDB" id="A0A372L7C0"/>
<sequence length="123" mass="14997">MCSDCFRHRDCHRLRTLDDDRFNRFIGRQDFITFHEDRQIRLEAERRKNGFNRRRQGCRSCRSDNFLTNQFMEIDDFLTLHENRLRGVRFQDEIIRCGGCRHFVNHIHNGNQSGLLKRNTRIL</sequence>
<accession>A0A372L7C0</accession>
<dbReference type="EMBL" id="QVTD01000022">
    <property type="protein sequence ID" value="RFU60768.1"/>
    <property type="molecule type" value="Genomic_DNA"/>
</dbReference>
<reference evidence="1 2" key="1">
    <citation type="submission" date="2018-08" db="EMBL/GenBank/DDBJ databases">
        <title>Bacillus chawlae sp. nov., Bacillus glennii sp. nov., and Bacillus saganii sp. nov. Isolated from the Vehicle Assembly Building at Kennedy Space Center where the Viking Spacecraft were Assembled.</title>
        <authorList>
            <person name="Seuylemezian A."/>
            <person name="Vaishampayan P."/>
        </authorList>
    </citation>
    <scope>NUCLEOTIDE SEQUENCE [LARGE SCALE GENOMIC DNA]</scope>
    <source>
        <strain evidence="1 2">V44-8</strain>
    </source>
</reference>
<keyword evidence="2" id="KW-1185">Reference proteome</keyword>
<proteinExistence type="predicted"/>